<reference evidence="3" key="1">
    <citation type="submission" date="2016-11" db="UniProtKB">
        <authorList>
            <consortium name="WormBaseParasite"/>
        </authorList>
    </citation>
    <scope>IDENTIFICATION</scope>
</reference>
<dbReference type="WBParaSite" id="Hba_05117">
    <property type="protein sequence ID" value="Hba_05117"/>
    <property type="gene ID" value="Hba_05117"/>
</dbReference>
<feature type="transmembrane region" description="Helical" evidence="1">
    <location>
        <begin position="6"/>
        <end position="25"/>
    </location>
</feature>
<accession>A0A1I7WJC6</accession>
<dbReference type="SUPFAM" id="SSF57196">
    <property type="entry name" value="EGF/Laminin"/>
    <property type="match status" value="1"/>
</dbReference>
<dbReference type="Proteomes" id="UP000095283">
    <property type="component" value="Unplaced"/>
</dbReference>
<protein>
    <submittedName>
        <fullName evidence="3">EGF-like domain-containing protein</fullName>
    </submittedName>
</protein>
<keyword evidence="1" id="KW-0812">Transmembrane</keyword>
<feature type="transmembrane region" description="Helical" evidence="1">
    <location>
        <begin position="94"/>
        <end position="116"/>
    </location>
</feature>
<organism evidence="2 3">
    <name type="scientific">Heterorhabditis bacteriophora</name>
    <name type="common">Entomopathogenic nematode worm</name>
    <dbReference type="NCBI Taxonomy" id="37862"/>
    <lineage>
        <taxon>Eukaryota</taxon>
        <taxon>Metazoa</taxon>
        <taxon>Ecdysozoa</taxon>
        <taxon>Nematoda</taxon>
        <taxon>Chromadorea</taxon>
        <taxon>Rhabditida</taxon>
        <taxon>Rhabditina</taxon>
        <taxon>Rhabditomorpha</taxon>
        <taxon>Strongyloidea</taxon>
        <taxon>Heterorhabditidae</taxon>
        <taxon>Heterorhabditis</taxon>
    </lineage>
</organism>
<feature type="transmembrane region" description="Helical" evidence="1">
    <location>
        <begin position="122"/>
        <end position="142"/>
    </location>
</feature>
<evidence type="ECO:0000313" key="2">
    <source>
        <dbReference type="Proteomes" id="UP000095283"/>
    </source>
</evidence>
<dbReference type="Pfam" id="PF14670">
    <property type="entry name" value="FXa_inhibition"/>
    <property type="match status" value="1"/>
</dbReference>
<evidence type="ECO:0000313" key="3">
    <source>
        <dbReference type="WBParaSite" id="Hba_05117"/>
    </source>
</evidence>
<feature type="transmembrane region" description="Helical" evidence="1">
    <location>
        <begin position="154"/>
        <end position="174"/>
    </location>
</feature>
<keyword evidence="2" id="KW-1185">Reference proteome</keyword>
<keyword evidence="1" id="KW-1133">Transmembrane helix</keyword>
<sequence length="267" mass="31188">MISIIYIYKFIYILTFTVLLLKMILIEIIQAVKKPLPVVYPFQRMWKPLLFPLLPYLLHGRAALITNHPLSNNERIVNYDHFVLKYPTLHSNEFVIKVFQILDIFMCLTFFHLYFVQSLLSSFLSTIALVYLLLYITSLFHLKFFWKVGLCKLLLGYLFLFSFFISFLKVSTFVKRIFLDSFFFGTIISLSYECLRQNGGCSHGCVNTPGGHYCACPYGMTRDPLNPNTCINSASSYNEENNMAKNLILRNNILKRKHKYNIIIDGY</sequence>
<name>A0A1I7WJC6_HETBA</name>
<proteinExistence type="predicted"/>
<keyword evidence="1" id="KW-0472">Membrane</keyword>
<dbReference type="Gene3D" id="2.10.25.10">
    <property type="entry name" value="Laminin"/>
    <property type="match status" value="1"/>
</dbReference>
<dbReference type="AlphaFoldDB" id="A0A1I7WJC6"/>
<evidence type="ECO:0000256" key="1">
    <source>
        <dbReference type="SAM" id="Phobius"/>
    </source>
</evidence>
<dbReference type="CDD" id="cd00053">
    <property type="entry name" value="EGF"/>
    <property type="match status" value="1"/>
</dbReference>